<feature type="domain" description="Core-binding (CB)" evidence="6">
    <location>
        <begin position="59"/>
        <end position="141"/>
    </location>
</feature>
<keyword evidence="1" id="KW-0229">DNA integration</keyword>
<evidence type="ECO:0000313" key="8">
    <source>
        <dbReference type="Proteomes" id="UP000078272"/>
    </source>
</evidence>
<gene>
    <name evidence="7" type="ORF">NS226_13130</name>
</gene>
<keyword evidence="3" id="KW-0233">DNA recombination</keyword>
<dbReference type="RefSeq" id="WP_193752847.1">
    <property type="nucleotide sequence ID" value="NZ_LDPZ01000024.1"/>
</dbReference>
<evidence type="ECO:0000256" key="2">
    <source>
        <dbReference type="ARBA" id="ARBA00023125"/>
    </source>
</evidence>
<dbReference type="InterPro" id="IPR050090">
    <property type="entry name" value="Tyrosine_recombinase_XerCD"/>
</dbReference>
<comment type="caution">
    <text evidence="7">The sequence shown here is derived from an EMBL/GenBank/DDBJ whole genome shotgun (WGS) entry which is preliminary data.</text>
</comment>
<dbReference type="PROSITE" id="PS51900">
    <property type="entry name" value="CB"/>
    <property type="match status" value="1"/>
</dbReference>
<dbReference type="Gene3D" id="1.10.150.130">
    <property type="match status" value="1"/>
</dbReference>
<dbReference type="SUPFAM" id="SSF56349">
    <property type="entry name" value="DNA breaking-rejoining enzymes"/>
    <property type="match status" value="1"/>
</dbReference>
<organism evidence="7 8">
    <name type="scientific">Aureimonas ureilytica</name>
    <dbReference type="NCBI Taxonomy" id="401562"/>
    <lineage>
        <taxon>Bacteria</taxon>
        <taxon>Pseudomonadati</taxon>
        <taxon>Pseudomonadota</taxon>
        <taxon>Alphaproteobacteria</taxon>
        <taxon>Hyphomicrobiales</taxon>
        <taxon>Aurantimonadaceae</taxon>
        <taxon>Aureimonas</taxon>
    </lineage>
</organism>
<evidence type="ECO:0000313" key="7">
    <source>
        <dbReference type="EMBL" id="KTQ95127.1"/>
    </source>
</evidence>
<dbReference type="InterPro" id="IPR002104">
    <property type="entry name" value="Integrase_catalytic"/>
</dbReference>
<dbReference type="InterPro" id="IPR044068">
    <property type="entry name" value="CB"/>
</dbReference>
<feature type="domain" description="Tyr recombinase" evidence="5">
    <location>
        <begin position="162"/>
        <end position="333"/>
    </location>
</feature>
<dbReference type="Pfam" id="PF00589">
    <property type="entry name" value="Phage_integrase"/>
    <property type="match status" value="1"/>
</dbReference>
<dbReference type="PATRIC" id="fig|401562.3.peg.2196"/>
<evidence type="ECO:0008006" key="9">
    <source>
        <dbReference type="Google" id="ProtNLM"/>
    </source>
</evidence>
<dbReference type="PROSITE" id="PS51898">
    <property type="entry name" value="TYR_RECOMBINASE"/>
    <property type="match status" value="1"/>
</dbReference>
<dbReference type="PANTHER" id="PTHR30349">
    <property type="entry name" value="PHAGE INTEGRASE-RELATED"/>
    <property type="match status" value="1"/>
</dbReference>
<name>A0A175R6N9_9HYPH</name>
<dbReference type="PANTHER" id="PTHR30349:SF90">
    <property type="entry name" value="TYROSINE RECOMBINASE XERD"/>
    <property type="match status" value="1"/>
</dbReference>
<dbReference type="Proteomes" id="UP000078272">
    <property type="component" value="Unassembled WGS sequence"/>
</dbReference>
<dbReference type="GO" id="GO:0006310">
    <property type="term" value="P:DNA recombination"/>
    <property type="evidence" value="ECO:0007669"/>
    <property type="project" value="UniProtKB-KW"/>
</dbReference>
<evidence type="ECO:0000259" key="5">
    <source>
        <dbReference type="PROSITE" id="PS51898"/>
    </source>
</evidence>
<dbReference type="AlphaFoldDB" id="A0A175R6N9"/>
<dbReference type="Gene3D" id="1.10.443.10">
    <property type="entry name" value="Intergrase catalytic core"/>
    <property type="match status" value="1"/>
</dbReference>
<evidence type="ECO:0000256" key="3">
    <source>
        <dbReference type="ARBA" id="ARBA00023172"/>
    </source>
</evidence>
<dbReference type="InterPro" id="IPR013762">
    <property type="entry name" value="Integrase-like_cat_sf"/>
</dbReference>
<evidence type="ECO:0000259" key="6">
    <source>
        <dbReference type="PROSITE" id="PS51900"/>
    </source>
</evidence>
<evidence type="ECO:0000256" key="4">
    <source>
        <dbReference type="PROSITE-ProRule" id="PRU01248"/>
    </source>
</evidence>
<dbReference type="InterPro" id="IPR011010">
    <property type="entry name" value="DNA_brk_join_enz"/>
</dbReference>
<reference evidence="7 8" key="1">
    <citation type="journal article" date="2016" name="Front. Microbiol.">
        <title>Genomic Resource of Rice Seed Associated Bacteria.</title>
        <authorList>
            <person name="Midha S."/>
            <person name="Bansal K."/>
            <person name="Sharma S."/>
            <person name="Kumar N."/>
            <person name="Patil P.P."/>
            <person name="Chaudhry V."/>
            <person name="Patil P.B."/>
        </authorList>
    </citation>
    <scope>NUCLEOTIDE SEQUENCE [LARGE SCALE GENOMIC DNA]</scope>
    <source>
        <strain evidence="7 8">NS226</strain>
    </source>
</reference>
<dbReference type="GO" id="GO:0003677">
    <property type="term" value="F:DNA binding"/>
    <property type="evidence" value="ECO:0007669"/>
    <property type="project" value="UniProtKB-UniRule"/>
</dbReference>
<proteinExistence type="predicted"/>
<protein>
    <recommendedName>
        <fullName evidence="9">Integrase</fullName>
    </recommendedName>
</protein>
<evidence type="ECO:0000256" key="1">
    <source>
        <dbReference type="ARBA" id="ARBA00022908"/>
    </source>
</evidence>
<sequence>MRKNPPYVQQFVDKTGRARFYFRRPGHARVPLPGLPWSPEFMAAHEAAVKGEPLAIGKVTPGTIDALCVAYYASANFRTLRPISQRGYRGVIERFRAEHGKKTVANLQREHVKAILAKLSDRPAAADRLRKMLKVLMAFAVDSGLRRDDPMIGVRKIGKSTSGFHTWTEEEIAQFEAHHPVGTRARIAFDVLLWTALRREDARLLGRQHVRGGRIVFRTSKTGAEITIPIRPELAASIATVPTGQMLFLVSGDGRDVPLTVGGYGNRFRDWVKAAKLPAGCAPHGLRKAACRRLAEAGCSASEIMAISGHKSLSEAQKYVEAANRQKLADNAFGRVATVKTSGPV</sequence>
<keyword evidence="2 4" id="KW-0238">DNA-binding</keyword>
<dbReference type="GO" id="GO:0015074">
    <property type="term" value="P:DNA integration"/>
    <property type="evidence" value="ECO:0007669"/>
    <property type="project" value="UniProtKB-KW"/>
</dbReference>
<dbReference type="InterPro" id="IPR010998">
    <property type="entry name" value="Integrase_recombinase_N"/>
</dbReference>
<dbReference type="EMBL" id="LDPZ01000024">
    <property type="protein sequence ID" value="KTQ95127.1"/>
    <property type="molecule type" value="Genomic_DNA"/>
</dbReference>
<accession>A0A175R6N9</accession>